<dbReference type="Gene3D" id="1.25.40.20">
    <property type="entry name" value="Ankyrin repeat-containing domain"/>
    <property type="match status" value="2"/>
</dbReference>
<feature type="chain" id="PRO_5042121056" evidence="4">
    <location>
        <begin position="21"/>
        <end position="190"/>
    </location>
</feature>
<evidence type="ECO:0000256" key="1">
    <source>
        <dbReference type="ARBA" id="ARBA00022737"/>
    </source>
</evidence>
<sequence length="190" mass="20739">MHTLLSKVIIIFLLPLLINADGKSEANSQLLAACMSPKGEDDVDAIRAALKLGADINVQEERSGQTCLMAAVLRGKINIVRLLVKIGADHTIGERQGYTPVHGAAFQGRPDVMHFLNQVGLDVNDVHEDGFSPIHRACWGSEPKHTDTFKALVKMGTDPLLKSKDGKTCLDMTNNKDIIEFIELVTTPEL</sequence>
<feature type="signal peptide" evidence="4">
    <location>
        <begin position="1"/>
        <end position="20"/>
    </location>
</feature>
<organism evidence="5 6">
    <name type="scientific">Chaetoceros tenuissimus</name>
    <dbReference type="NCBI Taxonomy" id="426638"/>
    <lineage>
        <taxon>Eukaryota</taxon>
        <taxon>Sar</taxon>
        <taxon>Stramenopiles</taxon>
        <taxon>Ochrophyta</taxon>
        <taxon>Bacillariophyta</taxon>
        <taxon>Coscinodiscophyceae</taxon>
        <taxon>Chaetocerotophycidae</taxon>
        <taxon>Chaetocerotales</taxon>
        <taxon>Chaetocerotaceae</taxon>
        <taxon>Chaetoceros</taxon>
    </lineage>
</organism>
<name>A0AAD3H5L9_9STRA</name>
<dbReference type="PROSITE" id="PS50297">
    <property type="entry name" value="ANK_REP_REGION"/>
    <property type="match status" value="2"/>
</dbReference>
<keyword evidence="4" id="KW-0732">Signal</keyword>
<protein>
    <submittedName>
        <fullName evidence="5">Uncharacterized protein</fullName>
    </submittedName>
</protein>
<dbReference type="SMART" id="SM00248">
    <property type="entry name" value="ANK"/>
    <property type="match status" value="4"/>
</dbReference>
<dbReference type="SUPFAM" id="SSF48403">
    <property type="entry name" value="Ankyrin repeat"/>
    <property type="match status" value="1"/>
</dbReference>
<dbReference type="PANTHER" id="PTHR24171">
    <property type="entry name" value="ANKYRIN REPEAT DOMAIN-CONTAINING PROTEIN 39-RELATED"/>
    <property type="match status" value="1"/>
</dbReference>
<feature type="repeat" description="ANK" evidence="3">
    <location>
        <begin position="96"/>
        <end position="128"/>
    </location>
</feature>
<dbReference type="Proteomes" id="UP001054902">
    <property type="component" value="Unassembled WGS sequence"/>
</dbReference>
<dbReference type="InterPro" id="IPR002110">
    <property type="entry name" value="Ankyrin_rpt"/>
</dbReference>
<dbReference type="InterPro" id="IPR036770">
    <property type="entry name" value="Ankyrin_rpt-contain_sf"/>
</dbReference>
<evidence type="ECO:0000313" key="6">
    <source>
        <dbReference type="Proteomes" id="UP001054902"/>
    </source>
</evidence>
<gene>
    <name evidence="5" type="ORF">CTEN210_07751</name>
</gene>
<keyword evidence="2 3" id="KW-0040">ANK repeat</keyword>
<proteinExistence type="predicted"/>
<evidence type="ECO:0000256" key="4">
    <source>
        <dbReference type="SAM" id="SignalP"/>
    </source>
</evidence>
<keyword evidence="6" id="KW-1185">Reference proteome</keyword>
<evidence type="ECO:0000256" key="3">
    <source>
        <dbReference type="PROSITE-ProRule" id="PRU00023"/>
    </source>
</evidence>
<dbReference type="Pfam" id="PF12796">
    <property type="entry name" value="Ank_2"/>
    <property type="match status" value="1"/>
</dbReference>
<dbReference type="EMBL" id="BLLK01000045">
    <property type="protein sequence ID" value="GFH51275.1"/>
    <property type="molecule type" value="Genomic_DNA"/>
</dbReference>
<accession>A0AAD3H5L9</accession>
<feature type="repeat" description="ANK" evidence="3">
    <location>
        <begin position="63"/>
        <end position="95"/>
    </location>
</feature>
<dbReference type="Pfam" id="PF00023">
    <property type="entry name" value="Ank"/>
    <property type="match status" value="1"/>
</dbReference>
<dbReference type="AlphaFoldDB" id="A0AAD3H5L9"/>
<reference evidence="5 6" key="1">
    <citation type="journal article" date="2021" name="Sci. Rep.">
        <title>The genome of the diatom Chaetoceros tenuissimus carries an ancient integrated fragment of an extant virus.</title>
        <authorList>
            <person name="Hongo Y."/>
            <person name="Kimura K."/>
            <person name="Takaki Y."/>
            <person name="Yoshida Y."/>
            <person name="Baba S."/>
            <person name="Kobayashi G."/>
            <person name="Nagasaki K."/>
            <person name="Hano T."/>
            <person name="Tomaru Y."/>
        </authorList>
    </citation>
    <scope>NUCLEOTIDE SEQUENCE [LARGE SCALE GENOMIC DNA]</scope>
    <source>
        <strain evidence="5 6">NIES-3715</strain>
    </source>
</reference>
<keyword evidence="1" id="KW-0677">Repeat</keyword>
<evidence type="ECO:0000313" key="5">
    <source>
        <dbReference type="EMBL" id="GFH51275.1"/>
    </source>
</evidence>
<evidence type="ECO:0000256" key="2">
    <source>
        <dbReference type="ARBA" id="ARBA00023043"/>
    </source>
</evidence>
<dbReference type="PROSITE" id="PS50088">
    <property type="entry name" value="ANK_REPEAT"/>
    <property type="match status" value="2"/>
</dbReference>
<comment type="caution">
    <text evidence="5">The sequence shown here is derived from an EMBL/GenBank/DDBJ whole genome shotgun (WGS) entry which is preliminary data.</text>
</comment>